<comment type="subcellular location">
    <subcellularLocation>
        <location evidence="1 7">Secreted</location>
    </subcellularLocation>
</comment>
<dbReference type="Pfam" id="PF00726">
    <property type="entry name" value="IL10"/>
    <property type="match status" value="1"/>
</dbReference>
<comment type="similarity">
    <text evidence="2 7">Belongs to the IL-10 family.</text>
</comment>
<name>A0A3B4GN67_9CICH</name>
<proteinExistence type="inferred from homology"/>
<evidence type="ECO:0000256" key="4">
    <source>
        <dbReference type="ARBA" id="ARBA00022525"/>
    </source>
</evidence>
<accession>A0A3B4GN67</accession>
<dbReference type="GeneTree" id="ENSGT00950000183124"/>
<evidence type="ECO:0000256" key="2">
    <source>
        <dbReference type="ARBA" id="ARBA00008813"/>
    </source>
</evidence>
<dbReference type="InterPro" id="IPR020443">
    <property type="entry name" value="IL-10/19/20/24/26"/>
</dbReference>
<dbReference type="Gene3D" id="1.20.1250.10">
    <property type="match status" value="1"/>
</dbReference>
<feature type="chain" id="PRO_5031587307" description="Interleukin family protein" evidence="7">
    <location>
        <begin position="27"/>
        <end position="178"/>
    </location>
</feature>
<comment type="function">
    <text evidence="7">Immune regulatory cytokine.</text>
</comment>
<keyword evidence="6" id="KW-1015">Disulfide bond</keyword>
<dbReference type="GO" id="GO:0005125">
    <property type="term" value="F:cytokine activity"/>
    <property type="evidence" value="ECO:0007669"/>
    <property type="project" value="UniProtKB-UniRule"/>
</dbReference>
<dbReference type="SUPFAM" id="SSF47266">
    <property type="entry name" value="4-helical cytokines"/>
    <property type="match status" value="1"/>
</dbReference>
<dbReference type="AlphaFoldDB" id="A0A3B4GN67"/>
<dbReference type="GO" id="GO:0005615">
    <property type="term" value="C:extracellular space"/>
    <property type="evidence" value="ECO:0007669"/>
    <property type="project" value="UniProtKB-UniRule"/>
</dbReference>
<evidence type="ECO:0000256" key="5">
    <source>
        <dbReference type="ARBA" id="ARBA00022729"/>
    </source>
</evidence>
<evidence type="ECO:0000256" key="1">
    <source>
        <dbReference type="ARBA" id="ARBA00004613"/>
    </source>
</evidence>
<feature type="disulfide bond" evidence="6">
    <location>
        <begin position="80"/>
        <end position="128"/>
    </location>
</feature>
<evidence type="ECO:0000256" key="3">
    <source>
        <dbReference type="ARBA" id="ARBA00022514"/>
    </source>
</evidence>
<sequence>MKMLIGCSASFLLLLLLSCLTEPAESRTLHLDSCSVSVHTHELRKYYAHIRSNAISEDNEIGMKLLDRSLMKNVQDGQTCCFLRLVLRFYVERVFSNYASSEPQQQRCSSALANAFVSIRRDIHKCHCQCGEETQRTIDSVHAEFIKVRHTIKSKMTSCLRRSIISPNISCCNFPNMT</sequence>
<evidence type="ECO:0000313" key="8">
    <source>
        <dbReference type="Ensembl" id="ENSPNYP00000024445.1"/>
    </source>
</evidence>
<dbReference type="Ensembl" id="ENSPNYT00000025045.1">
    <property type="protein sequence ID" value="ENSPNYP00000024445.1"/>
    <property type="gene ID" value="ENSPNYG00000018459.1"/>
</dbReference>
<protein>
    <recommendedName>
        <fullName evidence="7">Interleukin family protein</fullName>
    </recommendedName>
</protein>
<evidence type="ECO:0000256" key="7">
    <source>
        <dbReference type="RuleBase" id="RU368043"/>
    </source>
</evidence>
<dbReference type="STRING" id="303518.ENSPNYP00000024445"/>
<dbReference type="InterPro" id="IPR009079">
    <property type="entry name" value="4_helix_cytokine-like_core"/>
</dbReference>
<dbReference type="PANTHER" id="PTHR48482:SF3">
    <property type="entry name" value="INTERLEUKIN-19"/>
    <property type="match status" value="1"/>
</dbReference>
<dbReference type="InterPro" id="IPR020423">
    <property type="entry name" value="IL-10_CS"/>
</dbReference>
<evidence type="ECO:0000256" key="6">
    <source>
        <dbReference type="PIRSR" id="PIRSR620443-51"/>
    </source>
</evidence>
<feature type="disulfide bond" evidence="6">
    <location>
        <begin position="81"/>
        <end position="130"/>
    </location>
</feature>
<dbReference type="PROSITE" id="PS51257">
    <property type="entry name" value="PROKAR_LIPOPROTEIN"/>
    <property type="match status" value="1"/>
</dbReference>
<keyword evidence="3 7" id="KW-0202">Cytokine</keyword>
<organism evidence="8">
    <name type="scientific">Pundamilia nyererei</name>
    <dbReference type="NCBI Taxonomy" id="303518"/>
    <lineage>
        <taxon>Eukaryota</taxon>
        <taxon>Metazoa</taxon>
        <taxon>Chordata</taxon>
        <taxon>Craniata</taxon>
        <taxon>Vertebrata</taxon>
        <taxon>Euteleostomi</taxon>
        <taxon>Actinopterygii</taxon>
        <taxon>Neopterygii</taxon>
        <taxon>Teleostei</taxon>
        <taxon>Neoteleostei</taxon>
        <taxon>Acanthomorphata</taxon>
        <taxon>Ovalentaria</taxon>
        <taxon>Cichlomorphae</taxon>
        <taxon>Cichliformes</taxon>
        <taxon>Cichlidae</taxon>
        <taxon>African cichlids</taxon>
        <taxon>Pseudocrenilabrinae</taxon>
        <taxon>Haplochromini</taxon>
        <taxon>Pundamilia</taxon>
    </lineage>
</organism>
<keyword evidence="5 7" id="KW-0732">Signal</keyword>
<feature type="signal peptide" evidence="7">
    <location>
        <begin position="1"/>
        <end position="26"/>
    </location>
</feature>
<dbReference type="PANTHER" id="PTHR48482">
    <property type="entry name" value="INTERLEUKIN-19-RELATED"/>
    <property type="match status" value="1"/>
</dbReference>
<feature type="disulfide bond" evidence="6">
    <location>
        <begin position="34"/>
        <end position="126"/>
    </location>
</feature>
<dbReference type="PROSITE" id="PS00520">
    <property type="entry name" value="INTERLEUKIN_10"/>
    <property type="match status" value="1"/>
</dbReference>
<reference evidence="8" key="1">
    <citation type="submission" date="2023-09" db="UniProtKB">
        <authorList>
            <consortium name="Ensembl"/>
        </authorList>
    </citation>
    <scope>IDENTIFICATION</scope>
</reference>
<keyword evidence="4 7" id="KW-0964">Secreted</keyword>